<proteinExistence type="predicted"/>
<evidence type="ECO:0000313" key="1">
    <source>
        <dbReference type="EMBL" id="KAJ8937866.1"/>
    </source>
</evidence>
<evidence type="ECO:0008006" key="3">
    <source>
        <dbReference type="Google" id="ProtNLM"/>
    </source>
</evidence>
<accession>A0AAV8XGZ8</accession>
<keyword evidence="2" id="KW-1185">Reference proteome</keyword>
<reference evidence="1" key="1">
    <citation type="journal article" date="2023" name="Insect Mol. Biol.">
        <title>Genome sequencing provides insights into the evolution of gene families encoding plant cell wall-degrading enzymes in longhorned beetles.</title>
        <authorList>
            <person name="Shin N.R."/>
            <person name="Okamura Y."/>
            <person name="Kirsch R."/>
            <person name="Pauchet Y."/>
        </authorList>
    </citation>
    <scope>NUCLEOTIDE SEQUENCE</scope>
    <source>
        <strain evidence="1">AMC_N1</strain>
    </source>
</reference>
<dbReference type="EMBL" id="JAPWTK010000609">
    <property type="protein sequence ID" value="KAJ8937866.1"/>
    <property type="molecule type" value="Genomic_DNA"/>
</dbReference>
<comment type="caution">
    <text evidence="1">The sequence shown here is derived from an EMBL/GenBank/DDBJ whole genome shotgun (WGS) entry which is preliminary data.</text>
</comment>
<gene>
    <name evidence="1" type="ORF">NQ318_006190</name>
</gene>
<feature type="non-terminal residue" evidence="1">
    <location>
        <position position="1"/>
    </location>
</feature>
<sequence length="140" mass="16251">NDSANDWLRRKNTNAGQSCSLFQEKYPELPPISQATVSKIEKQFRKRGHKIHIHTSSLQTASELNINHSSIIRVLTEKQMHPYKLRCSKIMLNRRWQTCIQLKATHKFQVMQYGSSRMMYQHITKSMSGNISTQSFQIAG</sequence>
<dbReference type="AlphaFoldDB" id="A0AAV8XGZ8"/>
<dbReference type="Proteomes" id="UP001162162">
    <property type="component" value="Unassembled WGS sequence"/>
</dbReference>
<evidence type="ECO:0000313" key="2">
    <source>
        <dbReference type="Proteomes" id="UP001162162"/>
    </source>
</evidence>
<name>A0AAV8XGZ8_9CUCU</name>
<organism evidence="1 2">
    <name type="scientific">Aromia moschata</name>
    <dbReference type="NCBI Taxonomy" id="1265417"/>
    <lineage>
        <taxon>Eukaryota</taxon>
        <taxon>Metazoa</taxon>
        <taxon>Ecdysozoa</taxon>
        <taxon>Arthropoda</taxon>
        <taxon>Hexapoda</taxon>
        <taxon>Insecta</taxon>
        <taxon>Pterygota</taxon>
        <taxon>Neoptera</taxon>
        <taxon>Endopterygota</taxon>
        <taxon>Coleoptera</taxon>
        <taxon>Polyphaga</taxon>
        <taxon>Cucujiformia</taxon>
        <taxon>Chrysomeloidea</taxon>
        <taxon>Cerambycidae</taxon>
        <taxon>Cerambycinae</taxon>
        <taxon>Callichromatini</taxon>
        <taxon>Aromia</taxon>
    </lineage>
</organism>
<protein>
    <recommendedName>
        <fullName evidence="3">DUF4817 domain-containing protein</fullName>
    </recommendedName>
</protein>